<accession>A0A0G4K733</accession>
<dbReference type="OrthoDB" id="308969at2"/>
<dbReference type="RefSeq" id="WP_048594296.1">
    <property type="nucleotide sequence ID" value="NZ_CVLB01000001.1"/>
</dbReference>
<name>A0A0G4K733_9SPIR</name>
<organism evidence="1 2">
    <name type="scientific">Brachyspira suanatina</name>
    <dbReference type="NCBI Taxonomy" id="381802"/>
    <lineage>
        <taxon>Bacteria</taxon>
        <taxon>Pseudomonadati</taxon>
        <taxon>Spirochaetota</taxon>
        <taxon>Spirochaetia</taxon>
        <taxon>Brachyspirales</taxon>
        <taxon>Brachyspiraceae</taxon>
        <taxon>Brachyspira</taxon>
    </lineage>
</organism>
<keyword evidence="2" id="KW-1185">Reference proteome</keyword>
<evidence type="ECO:0008006" key="3">
    <source>
        <dbReference type="Google" id="ProtNLM"/>
    </source>
</evidence>
<protein>
    <recommendedName>
        <fullName evidence="3">Outer membrane protein beta-barrel domain-containing protein</fullName>
    </recommendedName>
</protein>
<dbReference type="Proteomes" id="UP000043763">
    <property type="component" value="Unassembled WGS sequence"/>
</dbReference>
<reference evidence="2" key="1">
    <citation type="submission" date="2015-04" db="EMBL/GenBank/DDBJ databases">
        <authorList>
            <person name="Mushtaq Mamoona"/>
        </authorList>
    </citation>
    <scope>NUCLEOTIDE SEQUENCE [LARGE SCALE GENOMIC DNA]</scope>
    <source>
        <strain evidence="2">AN4859/03</strain>
    </source>
</reference>
<gene>
    <name evidence="1" type="ORF">BRSU_1137</name>
</gene>
<dbReference type="AlphaFoldDB" id="A0A0G4K733"/>
<evidence type="ECO:0000313" key="1">
    <source>
        <dbReference type="EMBL" id="CRF32964.1"/>
    </source>
</evidence>
<sequence length="223" mass="25387">MAQKRIFTLIILFIMICKTTFSEVKGGFEAIVNVPLGMGITVIHKNVNVEGNPKGEVNFQGGIEANLGYMFQIKEKMGISLLGVMGYSYTETKYSKYNNTVRYKFTDNDLYFGIMPKFNFYSCSIGLNIGYKITLTPNSSYYTPEIGNIEIKHDIYARLYMRATFDYSFFVGIDSAVNLGFYVGYDFGNYWAQTSSYLNVVENETFGNVDIGIQFGYRYGPKF</sequence>
<proteinExistence type="predicted"/>
<evidence type="ECO:0000313" key="2">
    <source>
        <dbReference type="Proteomes" id="UP000043763"/>
    </source>
</evidence>
<dbReference type="EMBL" id="CVLB01000001">
    <property type="protein sequence ID" value="CRF32964.1"/>
    <property type="molecule type" value="Genomic_DNA"/>
</dbReference>